<sequence length="141" mass="15813">MKAVTVLFRTCLILGCIMLFAQPLAAKEKNKKADKNPHTIVTKEANTIDELVEMLGEKKCGECHSEIHKEWQQSWHAQSVISPGAIKGIHNFFAIGLPKEWKKPITKAEVMKCYDCHAPVIQYASEKLAVEIGEMVITAHK</sequence>
<gene>
    <name evidence="3" type="ORF">VU00_10293</name>
</gene>
<organism evidence="3 4">
    <name type="scientific">Candidatus Electrothrix marina</name>
    <dbReference type="NCBI Taxonomy" id="1859130"/>
    <lineage>
        <taxon>Bacteria</taxon>
        <taxon>Pseudomonadati</taxon>
        <taxon>Thermodesulfobacteriota</taxon>
        <taxon>Desulfobulbia</taxon>
        <taxon>Desulfobulbales</taxon>
        <taxon>Desulfobulbaceae</taxon>
        <taxon>Candidatus Electrothrix</taxon>
    </lineage>
</organism>
<dbReference type="SUPFAM" id="SSF48695">
    <property type="entry name" value="Multiheme cytochromes"/>
    <property type="match status" value="1"/>
</dbReference>
<feature type="domain" description="Cytochrome c-552/4" evidence="2">
    <location>
        <begin position="59"/>
        <end position="122"/>
    </location>
</feature>
<reference evidence="3 4" key="1">
    <citation type="submission" date="2017-01" db="EMBL/GenBank/DDBJ databases">
        <title>The cable genome- insights into the physiology and evolution of filamentous bacteria capable of sulfide oxidation via long distance electron transfer.</title>
        <authorList>
            <person name="Schreiber L."/>
            <person name="Bjerg J.T."/>
            <person name="Boggild A."/>
            <person name="Van De Vossenberg J."/>
            <person name="Meysman F."/>
            <person name="Nielsen L.P."/>
            <person name="Schramm A."/>
            <person name="Kjeldsen K.U."/>
        </authorList>
    </citation>
    <scope>NUCLEOTIDE SEQUENCE [LARGE SCALE GENOMIC DNA]</scope>
    <source>
        <strain evidence="3">A3</strain>
    </source>
</reference>
<keyword evidence="1" id="KW-0732">Signal</keyword>
<dbReference type="Gene3D" id="1.10.1130.10">
    <property type="entry name" value="Flavocytochrome C3, Chain A"/>
    <property type="match status" value="1"/>
</dbReference>
<feature type="chain" id="PRO_5018734089" evidence="1">
    <location>
        <begin position="27"/>
        <end position="141"/>
    </location>
</feature>
<name>A0A3S3UHC8_9BACT</name>
<evidence type="ECO:0000313" key="3">
    <source>
        <dbReference type="EMBL" id="RWX50734.1"/>
    </source>
</evidence>
<accession>A0A3S3UHC8</accession>
<dbReference type="EMBL" id="MTKR01000029">
    <property type="protein sequence ID" value="RWX50734.1"/>
    <property type="molecule type" value="Genomic_DNA"/>
</dbReference>
<dbReference type="Pfam" id="PF13435">
    <property type="entry name" value="Cytochrome_C554"/>
    <property type="match status" value="1"/>
</dbReference>
<dbReference type="InterPro" id="IPR023155">
    <property type="entry name" value="Cyt_c-552/4"/>
</dbReference>
<feature type="signal peptide" evidence="1">
    <location>
        <begin position="1"/>
        <end position="26"/>
    </location>
</feature>
<protein>
    <submittedName>
        <fullName evidence="3">Cytochrome c554 and c-prime</fullName>
    </submittedName>
</protein>
<evidence type="ECO:0000259" key="2">
    <source>
        <dbReference type="Pfam" id="PF13435"/>
    </source>
</evidence>
<proteinExistence type="predicted"/>
<feature type="non-terminal residue" evidence="3">
    <location>
        <position position="141"/>
    </location>
</feature>
<evidence type="ECO:0000313" key="4">
    <source>
        <dbReference type="Proteomes" id="UP000287615"/>
    </source>
</evidence>
<dbReference type="AlphaFoldDB" id="A0A3S3UHC8"/>
<dbReference type="Proteomes" id="UP000287615">
    <property type="component" value="Unassembled WGS sequence"/>
</dbReference>
<comment type="caution">
    <text evidence="3">The sequence shown here is derived from an EMBL/GenBank/DDBJ whole genome shotgun (WGS) entry which is preliminary data.</text>
</comment>
<dbReference type="InterPro" id="IPR036280">
    <property type="entry name" value="Multihaem_cyt_sf"/>
</dbReference>
<evidence type="ECO:0000256" key="1">
    <source>
        <dbReference type="SAM" id="SignalP"/>
    </source>
</evidence>